<feature type="compositionally biased region" description="Low complexity" evidence="1">
    <location>
        <begin position="362"/>
        <end position="378"/>
    </location>
</feature>
<feature type="compositionally biased region" description="Polar residues" evidence="1">
    <location>
        <begin position="66"/>
        <end position="79"/>
    </location>
</feature>
<proteinExistence type="predicted"/>
<feature type="compositionally biased region" description="Polar residues" evidence="1">
    <location>
        <begin position="11"/>
        <end position="33"/>
    </location>
</feature>
<name>A0A8K1CGQ6_PYTOL</name>
<dbReference type="AlphaFoldDB" id="A0A8K1CGQ6"/>
<dbReference type="SMART" id="SM00233">
    <property type="entry name" value="PH"/>
    <property type="match status" value="1"/>
</dbReference>
<dbReference type="Gene3D" id="2.30.29.30">
    <property type="entry name" value="Pleckstrin-homology domain (PH domain)/Phosphotyrosine-binding domain (PTB)"/>
    <property type="match status" value="1"/>
</dbReference>
<feature type="region of interest" description="Disordered" evidence="1">
    <location>
        <begin position="57"/>
        <end position="152"/>
    </location>
</feature>
<sequence>MKENAGGLQLLSPTLQRGLQKTKSALSNNQTETPVKKPLPVAVFDFDGFTLDAVRRRHEKEEERASSNQKQGGNRSFLQSMSTTTTSSSFAESPPSPSMLRPSSRYQSSERPTSSSGDAFETGSIRSLEDFEWGAGPSVRNGQRMTSSNQYQQQFNSFSTSTLNKRLSMASSNTSSSLPPQSLPGFAPIKEKAEVVMQGYLQRRRGRVIKRWKTQYCLLKADHKLSFYANENTVNGKLEGRFQVLRVTYLERHGSFQVIGVGVDETLFKEEFRAVNEDGWRSWFRAFRGFFDEISLREAYDRIPELEFESDSQSGNNLQYGDEDDQDFVQEVEEMIMRPYAFGASSTTSSPRRKHSDYDTRNSLSNLSNLSGASGSYGQSHQQPRRKASTVVRPSVEPVRRPLSNQLDLNELADDLPMYLSSSQLGNKFASSQNAQVKPTKSMRSTSIDRRRSSHPPRMEAGEDCAENGMSAPGLVDCPMIERDSEVNPVPILEIRNSESVVARDSDGGFSWNRA</sequence>
<feature type="region of interest" description="Disordered" evidence="1">
    <location>
        <begin position="430"/>
        <end position="467"/>
    </location>
</feature>
<reference evidence="3" key="1">
    <citation type="submission" date="2019-03" db="EMBL/GenBank/DDBJ databases">
        <title>Long read genome sequence of the mycoparasitic Pythium oligandrum ATCC 38472 isolated from sugarbeet rhizosphere.</title>
        <authorList>
            <person name="Gaulin E."/>
        </authorList>
    </citation>
    <scope>NUCLEOTIDE SEQUENCE</scope>
    <source>
        <strain evidence="3">ATCC 38472_TT</strain>
    </source>
</reference>
<feature type="region of interest" description="Disordered" evidence="1">
    <location>
        <begin position="1"/>
        <end position="37"/>
    </location>
</feature>
<feature type="compositionally biased region" description="Low complexity" evidence="1">
    <location>
        <begin position="80"/>
        <end position="105"/>
    </location>
</feature>
<keyword evidence="4" id="KW-1185">Reference proteome</keyword>
<feature type="compositionally biased region" description="Basic and acidic residues" evidence="1">
    <location>
        <begin position="447"/>
        <end position="461"/>
    </location>
</feature>
<evidence type="ECO:0000313" key="3">
    <source>
        <dbReference type="EMBL" id="TMW61842.1"/>
    </source>
</evidence>
<dbReference type="InterPro" id="IPR001849">
    <property type="entry name" value="PH_domain"/>
</dbReference>
<protein>
    <recommendedName>
        <fullName evidence="2">PH domain-containing protein</fullName>
    </recommendedName>
</protein>
<feature type="region of interest" description="Disordered" evidence="1">
    <location>
        <begin position="343"/>
        <end position="403"/>
    </location>
</feature>
<feature type="compositionally biased region" description="Polar residues" evidence="1">
    <location>
        <begin position="106"/>
        <end position="117"/>
    </location>
</feature>
<dbReference type="EMBL" id="SPLM01000075">
    <property type="protein sequence ID" value="TMW61842.1"/>
    <property type="molecule type" value="Genomic_DNA"/>
</dbReference>
<evidence type="ECO:0000313" key="4">
    <source>
        <dbReference type="Proteomes" id="UP000794436"/>
    </source>
</evidence>
<dbReference type="OrthoDB" id="123092at2759"/>
<dbReference type="InterPro" id="IPR011993">
    <property type="entry name" value="PH-like_dom_sf"/>
</dbReference>
<organism evidence="3 4">
    <name type="scientific">Pythium oligandrum</name>
    <name type="common">Mycoparasitic fungus</name>
    <dbReference type="NCBI Taxonomy" id="41045"/>
    <lineage>
        <taxon>Eukaryota</taxon>
        <taxon>Sar</taxon>
        <taxon>Stramenopiles</taxon>
        <taxon>Oomycota</taxon>
        <taxon>Peronosporomycetes</taxon>
        <taxon>Pythiales</taxon>
        <taxon>Pythiaceae</taxon>
        <taxon>Pythium</taxon>
    </lineage>
</organism>
<evidence type="ECO:0000256" key="1">
    <source>
        <dbReference type="SAM" id="MobiDB-lite"/>
    </source>
</evidence>
<accession>A0A8K1CGQ6</accession>
<dbReference type="Proteomes" id="UP000794436">
    <property type="component" value="Unassembled WGS sequence"/>
</dbReference>
<comment type="caution">
    <text evidence="3">The sequence shown here is derived from an EMBL/GenBank/DDBJ whole genome shotgun (WGS) entry which is preliminary data.</text>
</comment>
<dbReference type="SUPFAM" id="SSF50729">
    <property type="entry name" value="PH domain-like"/>
    <property type="match status" value="1"/>
</dbReference>
<feature type="compositionally biased region" description="Polar residues" evidence="1">
    <location>
        <begin position="430"/>
        <end position="446"/>
    </location>
</feature>
<dbReference type="CDD" id="cd00821">
    <property type="entry name" value="PH"/>
    <property type="match status" value="1"/>
</dbReference>
<feature type="domain" description="PH" evidence="2">
    <location>
        <begin position="194"/>
        <end position="292"/>
    </location>
</feature>
<dbReference type="PROSITE" id="PS50003">
    <property type="entry name" value="PH_DOMAIN"/>
    <property type="match status" value="1"/>
</dbReference>
<gene>
    <name evidence="3" type="ORF">Poli38472_010905</name>
</gene>
<evidence type="ECO:0000259" key="2">
    <source>
        <dbReference type="PROSITE" id="PS50003"/>
    </source>
</evidence>